<dbReference type="GO" id="GO:0016746">
    <property type="term" value="F:acyltransferase activity"/>
    <property type="evidence" value="ECO:0007669"/>
    <property type="project" value="UniProtKB-KW"/>
</dbReference>
<evidence type="ECO:0000256" key="5">
    <source>
        <dbReference type="ARBA" id="ARBA00048427"/>
    </source>
</evidence>
<comment type="catalytic activity">
    <reaction evidence="5">
        <text>sn-glycerol 3-phosphate + an acyl-CoA = a 1-acyl-sn-glycero-3-phosphate + CoA</text>
        <dbReference type="Rhea" id="RHEA:15325"/>
        <dbReference type="ChEBI" id="CHEBI:57287"/>
        <dbReference type="ChEBI" id="CHEBI:57597"/>
        <dbReference type="ChEBI" id="CHEBI:57970"/>
        <dbReference type="ChEBI" id="CHEBI:58342"/>
        <dbReference type="EC" id="2.3.1.15"/>
    </reaction>
</comment>
<evidence type="ECO:0000256" key="3">
    <source>
        <dbReference type="ARBA" id="ARBA00013113"/>
    </source>
</evidence>
<protein>
    <recommendedName>
        <fullName evidence="4">Glycerol-3-phosphate acyltransferase</fullName>
        <ecNumber evidence="3">2.3.1.15</ecNumber>
    </recommendedName>
</protein>
<evidence type="ECO:0000259" key="6">
    <source>
        <dbReference type="SMART" id="SM00563"/>
    </source>
</evidence>
<keyword evidence="8" id="KW-1185">Reference proteome</keyword>
<keyword evidence="7" id="KW-0012">Acyltransferase</keyword>
<dbReference type="Pfam" id="PF01553">
    <property type="entry name" value="Acyltransferase"/>
    <property type="match status" value="1"/>
</dbReference>
<dbReference type="PANTHER" id="PTHR12563">
    <property type="entry name" value="GLYCEROL-3-PHOSPHATE ACYLTRANSFERASE"/>
    <property type="match status" value="1"/>
</dbReference>
<keyword evidence="7" id="KW-0808">Transferase</keyword>
<comment type="caution">
    <text evidence="7">The sequence shown here is derived from an EMBL/GenBank/DDBJ whole genome shotgun (WGS) entry which is preliminary data.</text>
</comment>
<dbReference type="SMART" id="SM00563">
    <property type="entry name" value="PlsC"/>
    <property type="match status" value="1"/>
</dbReference>
<sequence>MQPSGTKKDRKIYEPILPGPKEWPVVQLSKHRKQFIQEVIDETVKKINSLASDKSSLVEEIEQTLYKEKLRIKQNPWDIDPEDEPLFWARVKSKLVQISQNSNGEGAELVGTVLNDITQRYANEIAGNFKQSRYKIARSVATFGFSRLLNASRVKGFSSLWSNQLTLQDKIHLTGEAEHLRKLAKIGTVVMVPTHFSNLDSILIGWVIQALGLPPFIYGAGLNLFNIELFSYFMDSLGAYKVDRRKKNLIYLETLKTYSTLAIQKGCHSLFFPGGTRSRSGKIETKLKLGLLGTALEAQRLNFEENPESTNKIFIVPVVLNYHFVLEAPSLINDYLKSKGQERYYVESDQYSNSYKIFAFLLKFFTKGSDISVSIGRGLDLFGNYVDDEGNSLDKHNRTIDTKDYFISNGKVTYDRQRDSEYTKMLGAVIVREFHRINRVFSSHLVAFTAFSVLRAKYDNLDLYSLLRLPEEDLIIPYKEFREKFDLLRKEVFKLHKKGKVNIAPHLEGDLEDVIDHGLSNVGMYHSKRPLLKNKEGDIITKDLNTLFYYHNRMDGYGLKKYF</sequence>
<name>A0ABT8KIF3_9BACT</name>
<organism evidence="7 8">
    <name type="scientific">Splendidivirga corallicola</name>
    <dbReference type="NCBI Taxonomy" id="3051826"/>
    <lineage>
        <taxon>Bacteria</taxon>
        <taxon>Pseudomonadati</taxon>
        <taxon>Bacteroidota</taxon>
        <taxon>Cytophagia</taxon>
        <taxon>Cytophagales</taxon>
        <taxon>Splendidivirgaceae</taxon>
        <taxon>Splendidivirga</taxon>
    </lineage>
</organism>
<dbReference type="PANTHER" id="PTHR12563:SF17">
    <property type="entry name" value="DIHYDROXYACETONE PHOSPHATE ACYLTRANSFERASE"/>
    <property type="match status" value="1"/>
</dbReference>
<dbReference type="EC" id="2.3.1.15" evidence="3"/>
<reference evidence="7" key="1">
    <citation type="submission" date="2023-06" db="EMBL/GenBank/DDBJ databases">
        <title>Genomic of Parafulvivirga corallium.</title>
        <authorList>
            <person name="Wang G."/>
        </authorList>
    </citation>
    <scope>NUCLEOTIDE SEQUENCE</scope>
    <source>
        <strain evidence="7">BMA10</strain>
    </source>
</reference>
<evidence type="ECO:0000256" key="1">
    <source>
        <dbReference type="ARBA" id="ARBA00004184"/>
    </source>
</evidence>
<comment type="pathway">
    <text evidence="2">Phospholipid metabolism; CDP-diacylglycerol biosynthesis; CDP-diacylglycerol from sn-glycerol 3-phosphate: step 1/3.</text>
</comment>
<accession>A0ABT8KIF3</accession>
<evidence type="ECO:0000313" key="8">
    <source>
        <dbReference type="Proteomes" id="UP001172082"/>
    </source>
</evidence>
<gene>
    <name evidence="7" type="ORF">QQ008_03940</name>
</gene>
<dbReference type="SUPFAM" id="SSF69593">
    <property type="entry name" value="Glycerol-3-phosphate (1)-acyltransferase"/>
    <property type="match status" value="1"/>
</dbReference>
<dbReference type="Proteomes" id="UP001172082">
    <property type="component" value="Unassembled WGS sequence"/>
</dbReference>
<dbReference type="InterPro" id="IPR022284">
    <property type="entry name" value="GPAT/DHAPAT"/>
</dbReference>
<evidence type="ECO:0000256" key="2">
    <source>
        <dbReference type="ARBA" id="ARBA00004765"/>
    </source>
</evidence>
<evidence type="ECO:0000256" key="4">
    <source>
        <dbReference type="ARBA" id="ARBA00013432"/>
    </source>
</evidence>
<dbReference type="InterPro" id="IPR002123">
    <property type="entry name" value="Plipid/glycerol_acylTrfase"/>
</dbReference>
<dbReference type="EMBL" id="JAUJEA010000001">
    <property type="protein sequence ID" value="MDN5200491.1"/>
    <property type="molecule type" value="Genomic_DNA"/>
</dbReference>
<proteinExistence type="predicted"/>
<comment type="subcellular location">
    <subcellularLocation>
        <location evidence="1">Endomembrane system</location>
        <topology evidence="1">Peripheral membrane protein</topology>
    </subcellularLocation>
</comment>
<evidence type="ECO:0000313" key="7">
    <source>
        <dbReference type="EMBL" id="MDN5200491.1"/>
    </source>
</evidence>
<feature type="domain" description="Phospholipid/glycerol acyltransferase" evidence="6">
    <location>
        <begin position="189"/>
        <end position="323"/>
    </location>
</feature>
<dbReference type="RefSeq" id="WP_346750514.1">
    <property type="nucleotide sequence ID" value="NZ_JAUJEA010000001.1"/>
</dbReference>